<feature type="compositionally biased region" description="Low complexity" evidence="1">
    <location>
        <begin position="128"/>
        <end position="142"/>
    </location>
</feature>
<dbReference type="KEGG" id="nlo:107216735"/>
<proteinExistence type="predicted"/>
<evidence type="ECO:0000313" key="3">
    <source>
        <dbReference type="Proteomes" id="UP000829291"/>
    </source>
</evidence>
<keyword evidence="2" id="KW-0732">Signal</keyword>
<dbReference type="GeneID" id="107216735"/>
<dbReference type="RefSeq" id="XP_015509499.2">
    <property type="nucleotide sequence ID" value="XM_015654013.2"/>
</dbReference>
<keyword evidence="3" id="KW-1185">Reference proteome</keyword>
<evidence type="ECO:0000313" key="4">
    <source>
        <dbReference type="RefSeq" id="XP_015509499.2"/>
    </source>
</evidence>
<dbReference type="RefSeq" id="XP_046592137.1">
    <property type="nucleotide sequence ID" value="XM_046736181.1"/>
</dbReference>
<evidence type="ECO:0000256" key="1">
    <source>
        <dbReference type="SAM" id="MobiDB-lite"/>
    </source>
</evidence>
<gene>
    <name evidence="4 5" type="primary">LOC107216735</name>
</gene>
<feature type="chain" id="PRO_5045019048" evidence="2">
    <location>
        <begin position="20"/>
        <end position="142"/>
    </location>
</feature>
<feature type="region of interest" description="Disordered" evidence="1">
    <location>
        <begin position="55"/>
        <end position="94"/>
    </location>
</feature>
<organism evidence="3 4">
    <name type="scientific">Neodiprion lecontei</name>
    <name type="common">Redheaded pine sawfly</name>
    <dbReference type="NCBI Taxonomy" id="441921"/>
    <lineage>
        <taxon>Eukaryota</taxon>
        <taxon>Metazoa</taxon>
        <taxon>Ecdysozoa</taxon>
        <taxon>Arthropoda</taxon>
        <taxon>Hexapoda</taxon>
        <taxon>Insecta</taxon>
        <taxon>Pterygota</taxon>
        <taxon>Neoptera</taxon>
        <taxon>Endopterygota</taxon>
        <taxon>Hymenoptera</taxon>
        <taxon>Tenthredinoidea</taxon>
        <taxon>Diprionidae</taxon>
        <taxon>Diprioninae</taxon>
        <taxon>Neodiprion</taxon>
    </lineage>
</organism>
<feature type="signal peptide" evidence="2">
    <location>
        <begin position="1"/>
        <end position="19"/>
    </location>
</feature>
<dbReference type="Proteomes" id="UP000829291">
    <property type="component" value="Chromosome 4"/>
</dbReference>
<evidence type="ECO:0000313" key="5">
    <source>
        <dbReference type="RefSeq" id="XP_046592137.1"/>
    </source>
</evidence>
<name>A0A6J0B344_NEOLC</name>
<evidence type="ECO:0000256" key="2">
    <source>
        <dbReference type="SAM" id="SignalP"/>
    </source>
</evidence>
<feature type="region of interest" description="Disordered" evidence="1">
    <location>
        <begin position="122"/>
        <end position="142"/>
    </location>
</feature>
<protein>
    <submittedName>
        <fullName evidence="4 5">Uncharacterized protein LOC107216735</fullName>
    </submittedName>
</protein>
<accession>A0A6J0B344</accession>
<sequence length="142" mass="14982">MKGPTVAVTILAFAVTCLAVPRNKRQAFDEPRISNEVIPGSIEVVDETSQVLITTPVTNPAPVETTKYPELDDAPTVKPGNKKKPNSASRPASDTFSRVIDDIFNIPISVLRAVNTLLSNAFGTKQGTPTAPTAAEPSPTAA</sequence>
<dbReference type="InParanoid" id="A0A6J0B344"/>
<dbReference type="OrthoDB" id="6621265at2759"/>
<reference evidence="4 5" key="1">
    <citation type="submission" date="2025-05" db="UniProtKB">
        <authorList>
            <consortium name="RefSeq"/>
        </authorList>
    </citation>
    <scope>IDENTIFICATION</scope>
    <source>
        <tissue evidence="4 5">Thorax and Abdomen</tissue>
    </source>
</reference>